<feature type="region of interest" description="Disordered" evidence="1">
    <location>
        <begin position="89"/>
        <end position="118"/>
    </location>
</feature>
<evidence type="ECO:0000313" key="2">
    <source>
        <dbReference type="EMBL" id="MBZ5708375.1"/>
    </source>
</evidence>
<name>A0ABS7TJH6_9BACT</name>
<organism evidence="2 3">
    <name type="scientific">Nannocystis pusilla</name>
    <dbReference type="NCBI Taxonomy" id="889268"/>
    <lineage>
        <taxon>Bacteria</taxon>
        <taxon>Pseudomonadati</taxon>
        <taxon>Myxococcota</taxon>
        <taxon>Polyangia</taxon>
        <taxon>Nannocystales</taxon>
        <taxon>Nannocystaceae</taxon>
        <taxon>Nannocystis</taxon>
    </lineage>
</organism>
<gene>
    <name evidence="2" type="ORF">K7C98_03840</name>
</gene>
<sequence length="401" mass="44175">MSEPGRDEAATRLMLDFAARTGLTGDQPARRYLWTDAFAVCNLLGLGGGGGSASLRGLAVRLVEQVHHVLGRHRPDDPRTGWISGLSEEAGEAHPTRGGLRIGKPLPERGPDEPFDPELEWERDGQYYHYLTKWMHALDQWSRFTGDPSGNRQARELAVAAHAAFTYAPRAGGTRRMYWKMSIDLRRPLVPSMGHHDPLDGLVTYLQLRAGGGDPGDGPALAREVAEMAAIADRRDWVTDDPLGLGGLMTDAWRLDRLIRRGAGGEALLVPVLAAASRGAAAYLRQRQLERPLHDRLAFRELGLAIGLHAVARLDAAVREDPRPYEAMPAVRRHLEQLAEHLPQRGVIEAFWSRPEHRRADNWLAHHDINEVMLATTLAPTGYLSLSLVEPGESVDSHAAA</sequence>
<dbReference type="EMBL" id="JAIRAU010000001">
    <property type="protein sequence ID" value="MBZ5708375.1"/>
    <property type="molecule type" value="Genomic_DNA"/>
</dbReference>
<comment type="caution">
    <text evidence="2">The sequence shown here is derived from an EMBL/GenBank/DDBJ whole genome shotgun (WGS) entry which is preliminary data.</text>
</comment>
<protein>
    <submittedName>
        <fullName evidence="2">Uncharacterized protein</fullName>
    </submittedName>
</protein>
<reference evidence="2" key="1">
    <citation type="submission" date="2021-08" db="EMBL/GenBank/DDBJ databases">
        <authorList>
            <person name="Stevens D.C."/>
        </authorList>
    </citation>
    <scope>NUCLEOTIDE SEQUENCE</scope>
    <source>
        <strain evidence="2">DSM 53165</strain>
    </source>
</reference>
<dbReference type="RefSeq" id="WP_224190125.1">
    <property type="nucleotide sequence ID" value="NZ_JAIRAU010000001.1"/>
</dbReference>
<proteinExistence type="predicted"/>
<keyword evidence="3" id="KW-1185">Reference proteome</keyword>
<accession>A0ABS7TJH6</accession>
<evidence type="ECO:0000313" key="3">
    <source>
        <dbReference type="Proteomes" id="UP001139031"/>
    </source>
</evidence>
<dbReference type="Proteomes" id="UP001139031">
    <property type="component" value="Unassembled WGS sequence"/>
</dbReference>
<evidence type="ECO:0000256" key="1">
    <source>
        <dbReference type="SAM" id="MobiDB-lite"/>
    </source>
</evidence>